<proteinExistence type="predicted"/>
<dbReference type="EMBL" id="JAUIRO010000005">
    <property type="protein sequence ID" value="KAK0712811.1"/>
    <property type="molecule type" value="Genomic_DNA"/>
</dbReference>
<gene>
    <name evidence="1" type="ORF">B0T26DRAFT_753001</name>
</gene>
<dbReference type="GeneID" id="85328878"/>
<sequence>MTYTDLPNQLVPVQVGDKDLFKTTDAERPLSHPLGAQNEIDSEVTVEEGGNRRQTVSTGVELGLVIFDGPVSIPVVMIWPRPSPSSTAACIQLDSLTCPAASGLGAVPGREDDRMDEAFLTPT</sequence>
<name>A0AA40ABJ0_9PEZI</name>
<protein>
    <submittedName>
        <fullName evidence="1">Uncharacterized protein</fullName>
    </submittedName>
</protein>
<organism evidence="1 2">
    <name type="scientific">Lasiosphaeria miniovina</name>
    <dbReference type="NCBI Taxonomy" id="1954250"/>
    <lineage>
        <taxon>Eukaryota</taxon>
        <taxon>Fungi</taxon>
        <taxon>Dikarya</taxon>
        <taxon>Ascomycota</taxon>
        <taxon>Pezizomycotina</taxon>
        <taxon>Sordariomycetes</taxon>
        <taxon>Sordariomycetidae</taxon>
        <taxon>Sordariales</taxon>
        <taxon>Lasiosphaeriaceae</taxon>
        <taxon>Lasiosphaeria</taxon>
    </lineage>
</organism>
<keyword evidence="2" id="KW-1185">Reference proteome</keyword>
<dbReference type="AlphaFoldDB" id="A0AA40ABJ0"/>
<reference evidence="1" key="1">
    <citation type="submission" date="2023-06" db="EMBL/GenBank/DDBJ databases">
        <title>Genome-scale phylogeny and comparative genomics of the fungal order Sordariales.</title>
        <authorList>
            <consortium name="Lawrence Berkeley National Laboratory"/>
            <person name="Hensen N."/>
            <person name="Bonometti L."/>
            <person name="Westerberg I."/>
            <person name="Brannstrom I.O."/>
            <person name="Guillou S."/>
            <person name="Cros-Aarteil S."/>
            <person name="Calhoun S."/>
            <person name="Haridas S."/>
            <person name="Kuo A."/>
            <person name="Mondo S."/>
            <person name="Pangilinan J."/>
            <person name="Riley R."/>
            <person name="LaButti K."/>
            <person name="Andreopoulos B."/>
            <person name="Lipzen A."/>
            <person name="Chen C."/>
            <person name="Yanf M."/>
            <person name="Daum C."/>
            <person name="Ng V."/>
            <person name="Clum A."/>
            <person name="Steindorff A."/>
            <person name="Ohm R."/>
            <person name="Martin F."/>
            <person name="Silar P."/>
            <person name="Natvig D."/>
            <person name="Lalanne C."/>
            <person name="Gautier V."/>
            <person name="Ament-velasquez S.L."/>
            <person name="Kruys A."/>
            <person name="Hutchinson M.I."/>
            <person name="Powell A.J."/>
            <person name="Barry K."/>
            <person name="Miller A.N."/>
            <person name="Grigoriev I.V."/>
            <person name="Debuchy R."/>
            <person name="Gladieux P."/>
            <person name="Thoren M.H."/>
            <person name="Johannesson H."/>
        </authorList>
    </citation>
    <scope>NUCLEOTIDE SEQUENCE</scope>
    <source>
        <strain evidence="1">SMH2392-1A</strain>
    </source>
</reference>
<dbReference type="Proteomes" id="UP001172101">
    <property type="component" value="Unassembled WGS sequence"/>
</dbReference>
<comment type="caution">
    <text evidence="1">The sequence shown here is derived from an EMBL/GenBank/DDBJ whole genome shotgun (WGS) entry which is preliminary data.</text>
</comment>
<accession>A0AA40ABJ0</accession>
<evidence type="ECO:0000313" key="1">
    <source>
        <dbReference type="EMBL" id="KAK0712811.1"/>
    </source>
</evidence>
<dbReference type="RefSeq" id="XP_060294134.1">
    <property type="nucleotide sequence ID" value="XM_060445608.1"/>
</dbReference>
<evidence type="ECO:0000313" key="2">
    <source>
        <dbReference type="Proteomes" id="UP001172101"/>
    </source>
</evidence>